<dbReference type="EMBL" id="CP144053">
    <property type="protein sequence ID" value="WWD16992.1"/>
    <property type="molecule type" value="Genomic_DNA"/>
</dbReference>
<dbReference type="GeneID" id="43590420"/>
<feature type="region of interest" description="Disordered" evidence="1">
    <location>
        <begin position="1"/>
        <end position="293"/>
    </location>
</feature>
<feature type="compositionally biased region" description="Polar residues" evidence="1">
    <location>
        <begin position="521"/>
        <end position="552"/>
    </location>
</feature>
<protein>
    <submittedName>
        <fullName evidence="2">Uncharacterized protein</fullName>
    </submittedName>
</protein>
<feature type="compositionally biased region" description="Polar residues" evidence="1">
    <location>
        <begin position="404"/>
        <end position="421"/>
    </location>
</feature>
<evidence type="ECO:0000313" key="2">
    <source>
        <dbReference type="EMBL" id="WWD16992.1"/>
    </source>
</evidence>
<dbReference type="AlphaFoldDB" id="A0AAJ8MVK9"/>
<feature type="compositionally biased region" description="Polar residues" evidence="1">
    <location>
        <begin position="587"/>
        <end position="599"/>
    </location>
</feature>
<gene>
    <name evidence="2" type="ORF">CI109_101428</name>
</gene>
<evidence type="ECO:0000313" key="3">
    <source>
        <dbReference type="Proteomes" id="UP000322225"/>
    </source>
</evidence>
<organism evidence="2 3">
    <name type="scientific">Kwoniella shandongensis</name>
    <dbReference type="NCBI Taxonomy" id="1734106"/>
    <lineage>
        <taxon>Eukaryota</taxon>
        <taxon>Fungi</taxon>
        <taxon>Dikarya</taxon>
        <taxon>Basidiomycota</taxon>
        <taxon>Agaricomycotina</taxon>
        <taxon>Tremellomycetes</taxon>
        <taxon>Tremellales</taxon>
        <taxon>Cryptococcaceae</taxon>
        <taxon>Kwoniella</taxon>
    </lineage>
</organism>
<reference evidence="2" key="2">
    <citation type="submission" date="2024-01" db="EMBL/GenBank/DDBJ databases">
        <title>Comparative genomics of Cryptococcus and Kwoniella reveals pathogenesis evolution and contrasting modes of karyotype evolution via chromosome fusion or intercentromeric recombination.</title>
        <authorList>
            <person name="Coelho M.A."/>
            <person name="David-Palma M."/>
            <person name="Shea T."/>
            <person name="Bowers K."/>
            <person name="McGinley-Smith S."/>
            <person name="Mohammad A.W."/>
            <person name="Gnirke A."/>
            <person name="Yurkov A.M."/>
            <person name="Nowrousian M."/>
            <person name="Sun S."/>
            <person name="Cuomo C.A."/>
            <person name="Heitman J."/>
        </authorList>
    </citation>
    <scope>NUCLEOTIDE SEQUENCE</scope>
    <source>
        <strain evidence="2">CBS 12478</strain>
    </source>
</reference>
<feature type="region of interest" description="Disordered" evidence="1">
    <location>
        <begin position="334"/>
        <end position="627"/>
    </location>
</feature>
<feature type="compositionally biased region" description="Polar residues" evidence="1">
    <location>
        <begin position="168"/>
        <end position="190"/>
    </location>
</feature>
<accession>A0AAJ8MVK9</accession>
<keyword evidence="3" id="KW-1185">Reference proteome</keyword>
<dbReference type="KEGG" id="ksn:43590420"/>
<feature type="compositionally biased region" description="Basic and acidic residues" evidence="1">
    <location>
        <begin position="502"/>
        <end position="520"/>
    </location>
</feature>
<feature type="compositionally biased region" description="Low complexity" evidence="1">
    <location>
        <begin position="463"/>
        <end position="485"/>
    </location>
</feature>
<feature type="compositionally biased region" description="Basic and acidic residues" evidence="1">
    <location>
        <begin position="664"/>
        <end position="674"/>
    </location>
</feature>
<dbReference type="Proteomes" id="UP000322225">
    <property type="component" value="Chromosome 3"/>
</dbReference>
<feature type="compositionally biased region" description="Low complexity" evidence="1">
    <location>
        <begin position="86"/>
        <end position="97"/>
    </location>
</feature>
<feature type="compositionally biased region" description="Low complexity" evidence="1">
    <location>
        <begin position="213"/>
        <end position="224"/>
    </location>
</feature>
<feature type="compositionally biased region" description="Low complexity" evidence="1">
    <location>
        <begin position="438"/>
        <end position="455"/>
    </location>
</feature>
<feature type="compositionally biased region" description="Basic and acidic residues" evidence="1">
    <location>
        <begin position="335"/>
        <end position="350"/>
    </location>
</feature>
<feature type="compositionally biased region" description="Pro residues" evidence="1">
    <location>
        <begin position="428"/>
        <end position="437"/>
    </location>
</feature>
<feature type="compositionally biased region" description="Basic and acidic residues" evidence="1">
    <location>
        <begin position="51"/>
        <end position="71"/>
    </location>
</feature>
<evidence type="ECO:0000256" key="1">
    <source>
        <dbReference type="SAM" id="MobiDB-lite"/>
    </source>
</evidence>
<reference evidence="2" key="1">
    <citation type="submission" date="2017-08" db="EMBL/GenBank/DDBJ databases">
        <authorList>
            <person name="Cuomo C."/>
            <person name="Billmyre B."/>
            <person name="Heitman J."/>
        </authorList>
    </citation>
    <scope>NUCLEOTIDE SEQUENCE</scope>
    <source>
        <strain evidence="2">CBS 12478</strain>
    </source>
</reference>
<feature type="compositionally biased region" description="Polar residues" evidence="1">
    <location>
        <begin position="202"/>
        <end position="212"/>
    </location>
</feature>
<feature type="compositionally biased region" description="Polar residues" evidence="1">
    <location>
        <begin position="486"/>
        <end position="499"/>
    </location>
</feature>
<proteinExistence type="predicted"/>
<feature type="compositionally biased region" description="Acidic residues" evidence="1">
    <location>
        <begin position="105"/>
        <end position="126"/>
    </location>
</feature>
<feature type="region of interest" description="Disordered" evidence="1">
    <location>
        <begin position="655"/>
        <end position="682"/>
    </location>
</feature>
<name>A0AAJ8MVK9_9TREE</name>
<dbReference type="RefSeq" id="XP_031859476.2">
    <property type="nucleotide sequence ID" value="XM_032006263.2"/>
</dbReference>
<sequence>MPGGGRASTRTSVWSDDATEVVPTHQNQVKEGRLIDIDDEEPEPEIMAPSDKLRDLLRQMDEEARRAKPLDVDVSAGQGRGWNNDAGPSSSRGSSPALFRRDFRSEDEEEEMEHEGEVEAEREEESPPTPPPRFGNPYAARRVSGERRGSPNLTQPGRLPSRAAVLLHSTSSSPPSERPITHTSPPSQLRSYIASHADLPSDPSSSRSTRMLNRSVSNTSSTSSRKGKEREQSPPPAIAYGEEGVSLGNSTSRRNRFRESLQQRHQYVPQHPDTSLESETPRRRVPPTTPRRISVDIAPDDLASFERHLPAAGLELRAEVELDLDEGLSAVVRWEGTRESSVEEHTSRSDEELEAGGGVGQQYERTARRSASPQFHSARDRSFTPRPIASSPPQSIPRSRETSLRNANSYSRSTPPQSSHTAGRPSHSPSPPLPALPEPEISQSSDSSEVDTYSSRRAALFRSGSKSLSSGGTSTTVGLSKSGLSDTPSFRTDQGTRSRISVPDRRDSRSPNTNRRDDQSPSKYSTPAKEISSSSSLAKRSPGSQRQSSTSPFLPRRAVDIPIPPQEPITVGMATISTPSPAKRRPLSNSNTPDQSGRNGNARLSVPTPKPPGAWQSTPRGKVRFSPLRNEAKYETSFQDEGGEDVSILRLRVSPKKVRSPRGKSLEESVKQEQEADTSWTGRVSRSLARSLNPLPIPTRSATFAQASESLIEASATTLGAQRRLESTQKQWLEALSSLSTHDLSLSGLDAHNLGASVSKVVRKSWGWGSWAWWVILEMIVLWGVFRVTLDYANSIGYTTGMDPFHPLSRPLGLGMSPYLVAEGKRWSTWSSEVRGGGGPIELGLPIPGALKTLVGGGGGSANLFDLVESWELWRRFGAGAAAAADEEGRLRLLSGVPS</sequence>